<reference evidence="2 3" key="1">
    <citation type="submission" date="2020-08" db="EMBL/GenBank/DDBJ databases">
        <authorList>
            <person name="Newling K."/>
            <person name="Davey J."/>
            <person name="Forrester S."/>
        </authorList>
    </citation>
    <scope>NUCLEOTIDE SEQUENCE [LARGE SCALE GENOMIC DNA]</scope>
    <source>
        <strain evidence="3">Crithidia deanei Carvalho (ATCC PRA-265)</strain>
    </source>
</reference>
<feature type="transmembrane region" description="Helical" evidence="1">
    <location>
        <begin position="99"/>
        <end position="126"/>
    </location>
</feature>
<proteinExistence type="predicted"/>
<name>S9V6I9_9TRYP</name>
<feature type="transmembrane region" description="Helical" evidence="1">
    <location>
        <begin position="34"/>
        <end position="53"/>
    </location>
</feature>
<evidence type="ECO:0008006" key="4">
    <source>
        <dbReference type="Google" id="ProtNLM"/>
    </source>
</evidence>
<accession>S9V6I9</accession>
<keyword evidence="1" id="KW-1133">Transmembrane helix</keyword>
<dbReference type="Proteomes" id="UP000515908">
    <property type="component" value="Chromosome 20"/>
</dbReference>
<evidence type="ECO:0000313" key="2">
    <source>
        <dbReference type="EMBL" id="CAD2221183.1"/>
    </source>
</evidence>
<gene>
    <name evidence="2" type="ORF">ADEAN_000871400</name>
</gene>
<dbReference type="OrthoDB" id="260551at2759"/>
<keyword evidence="1" id="KW-0812">Transmembrane</keyword>
<keyword evidence="1" id="KW-0472">Membrane</keyword>
<sequence length="135" mass="15148">MLRRLSIAPVVRASGAPNRSLSVKKLVAQHGVKFVVFYVCVNETIVIFLTYLLHYNYFGKDDLVGVLEKVGASKYFDLSKVEHKSWTLFNGRLEISARLLANFAAASLFMSLVTPVKLPVLIGIYARLQKRFGVK</sequence>
<keyword evidence="3" id="KW-1185">Reference proteome</keyword>
<organism evidence="2 3">
    <name type="scientific">Angomonas deanei</name>
    <dbReference type="NCBI Taxonomy" id="59799"/>
    <lineage>
        <taxon>Eukaryota</taxon>
        <taxon>Discoba</taxon>
        <taxon>Euglenozoa</taxon>
        <taxon>Kinetoplastea</taxon>
        <taxon>Metakinetoplastina</taxon>
        <taxon>Trypanosomatida</taxon>
        <taxon>Trypanosomatidae</taxon>
        <taxon>Strigomonadinae</taxon>
        <taxon>Angomonas</taxon>
    </lineage>
</organism>
<dbReference type="EMBL" id="LR877164">
    <property type="protein sequence ID" value="CAD2221183.1"/>
    <property type="molecule type" value="Genomic_DNA"/>
</dbReference>
<dbReference type="AlphaFoldDB" id="S9V6I9"/>
<evidence type="ECO:0000256" key="1">
    <source>
        <dbReference type="SAM" id="Phobius"/>
    </source>
</evidence>
<dbReference type="VEuPathDB" id="TriTrypDB:ADEAN_000871400"/>
<evidence type="ECO:0000313" key="3">
    <source>
        <dbReference type="Proteomes" id="UP000515908"/>
    </source>
</evidence>
<protein>
    <recommendedName>
        <fullName evidence="4">DUF1279 domain-containing protein</fullName>
    </recommendedName>
</protein>